<dbReference type="InterPro" id="IPR026841">
    <property type="entry name" value="Aur1/Ipt1"/>
</dbReference>
<feature type="transmembrane region" description="Helical" evidence="5">
    <location>
        <begin position="157"/>
        <end position="175"/>
    </location>
</feature>
<dbReference type="Pfam" id="PF14378">
    <property type="entry name" value="PAP2_3"/>
    <property type="match status" value="1"/>
</dbReference>
<feature type="domain" description="Inositolphosphotransferase Aur1/Ipt1" evidence="6">
    <location>
        <begin position="38"/>
        <end position="221"/>
    </location>
</feature>
<evidence type="ECO:0000256" key="4">
    <source>
        <dbReference type="ARBA" id="ARBA00023136"/>
    </source>
</evidence>
<gene>
    <name evidence="7" type="ORF">EXE57_08275</name>
</gene>
<evidence type="ECO:0000256" key="3">
    <source>
        <dbReference type="ARBA" id="ARBA00022989"/>
    </source>
</evidence>
<dbReference type="PANTHER" id="PTHR31310">
    <property type="match status" value="1"/>
</dbReference>
<dbReference type="OrthoDB" id="5241565at2"/>
<dbReference type="RefSeq" id="WP_135076250.1">
    <property type="nucleotide sequence ID" value="NZ_CP038267.1"/>
</dbReference>
<dbReference type="EMBL" id="CP038267">
    <property type="protein sequence ID" value="QBR92285.1"/>
    <property type="molecule type" value="Genomic_DNA"/>
</dbReference>
<dbReference type="Proteomes" id="UP000294894">
    <property type="component" value="Chromosome"/>
</dbReference>
<evidence type="ECO:0000256" key="1">
    <source>
        <dbReference type="ARBA" id="ARBA00004141"/>
    </source>
</evidence>
<proteinExistence type="predicted"/>
<organism evidence="7 8">
    <name type="scientific">Nocardioides euryhalodurans</name>
    <dbReference type="NCBI Taxonomy" id="2518370"/>
    <lineage>
        <taxon>Bacteria</taxon>
        <taxon>Bacillati</taxon>
        <taxon>Actinomycetota</taxon>
        <taxon>Actinomycetes</taxon>
        <taxon>Propionibacteriales</taxon>
        <taxon>Nocardioidaceae</taxon>
        <taxon>Nocardioides</taxon>
    </lineage>
</organism>
<accession>A0A4P7GJW9</accession>
<dbReference type="CDD" id="cd03386">
    <property type="entry name" value="PAP2_Aur1_like"/>
    <property type="match status" value="1"/>
</dbReference>
<evidence type="ECO:0000313" key="8">
    <source>
        <dbReference type="Proteomes" id="UP000294894"/>
    </source>
</evidence>
<sequence length="250" mass="26394">MNRGIRELVLLAALYVGYSASRLFADDAFAPAADRARSLLGLERVVGLDLEHALTGWFVAVPLVGLAASFWYATLHYVVTAAVLVWLYRRGAASYVPARQALAVATILGLVLYLLVPMAPPRLLDGYVDVLALHADVGWWGAEASAPKGLGGLTNQLAAFPSLHAGWALWVALVVQRHVRRPGLRALGWFYAAGTAVVIVGTGNHWVLDAVVGWIVVLAAWEIAGQPAGEQAVTSTAGASRGATPLVEGA</sequence>
<dbReference type="PANTHER" id="PTHR31310:SF7">
    <property type="entry name" value="PA-PHOSPHATASE RELATED-FAMILY PROTEIN DDB_G0268928"/>
    <property type="match status" value="1"/>
</dbReference>
<feature type="transmembrane region" description="Helical" evidence="5">
    <location>
        <begin position="187"/>
        <end position="208"/>
    </location>
</feature>
<reference evidence="7 8" key="1">
    <citation type="submission" date="2019-03" db="EMBL/GenBank/DDBJ databases">
        <title>Three New Species of Nocardioides, Nocardioides euryhalodurans sp. nov., Nocardioides seonyuensis sp. nov. and Nocardioides eburneoflavus sp. nov., Iolated from Soil.</title>
        <authorList>
            <person name="Roh S.G."/>
            <person name="Lee C."/>
            <person name="Kim M.-K."/>
            <person name="Kim S.B."/>
        </authorList>
    </citation>
    <scope>NUCLEOTIDE SEQUENCE [LARGE SCALE GENOMIC DNA]</scope>
    <source>
        <strain evidence="7 8">MMS17-SY117</strain>
    </source>
</reference>
<evidence type="ECO:0000313" key="7">
    <source>
        <dbReference type="EMBL" id="QBR92285.1"/>
    </source>
</evidence>
<dbReference type="KEGG" id="noy:EXE57_08275"/>
<dbReference type="InterPro" id="IPR052185">
    <property type="entry name" value="IPC_Synthase-Related"/>
</dbReference>
<keyword evidence="3 5" id="KW-1133">Transmembrane helix</keyword>
<keyword evidence="8" id="KW-1185">Reference proteome</keyword>
<name>A0A4P7GJW9_9ACTN</name>
<evidence type="ECO:0000259" key="6">
    <source>
        <dbReference type="Pfam" id="PF14378"/>
    </source>
</evidence>
<feature type="transmembrane region" description="Helical" evidence="5">
    <location>
        <begin position="57"/>
        <end position="88"/>
    </location>
</feature>
<keyword evidence="2 5" id="KW-0812">Transmembrane</keyword>
<dbReference type="AlphaFoldDB" id="A0A4P7GJW9"/>
<keyword evidence="4 5" id="KW-0472">Membrane</keyword>
<dbReference type="GO" id="GO:0016020">
    <property type="term" value="C:membrane"/>
    <property type="evidence" value="ECO:0007669"/>
    <property type="project" value="UniProtKB-SubCell"/>
</dbReference>
<feature type="transmembrane region" description="Helical" evidence="5">
    <location>
        <begin position="100"/>
        <end position="119"/>
    </location>
</feature>
<evidence type="ECO:0000256" key="2">
    <source>
        <dbReference type="ARBA" id="ARBA00022692"/>
    </source>
</evidence>
<protein>
    <submittedName>
        <fullName evidence="7">Inositol phosphorylceramide synthase</fullName>
    </submittedName>
</protein>
<comment type="subcellular location">
    <subcellularLocation>
        <location evidence="1">Membrane</location>
        <topology evidence="1">Multi-pass membrane protein</topology>
    </subcellularLocation>
</comment>
<evidence type="ECO:0000256" key="5">
    <source>
        <dbReference type="SAM" id="Phobius"/>
    </source>
</evidence>